<evidence type="ECO:0000313" key="8">
    <source>
        <dbReference type="Proteomes" id="UP000182840"/>
    </source>
</evidence>
<dbReference type="Pfam" id="PF07992">
    <property type="entry name" value="Pyr_redox_2"/>
    <property type="match status" value="1"/>
</dbReference>
<evidence type="ECO:0000313" key="7">
    <source>
        <dbReference type="EMBL" id="APH73574.1"/>
    </source>
</evidence>
<dbReference type="STRING" id="1670800.BSQ44_20995"/>
<gene>
    <name evidence="7" type="ORF">BSQ44_20995</name>
</gene>
<proteinExistence type="predicted"/>
<dbReference type="SUPFAM" id="SSF55424">
    <property type="entry name" value="FAD/NAD-linked reductases, dimerisation (C-terminal) domain"/>
    <property type="match status" value="1"/>
</dbReference>
<dbReference type="GO" id="GO:0005737">
    <property type="term" value="C:cytoplasm"/>
    <property type="evidence" value="ECO:0007669"/>
    <property type="project" value="TreeGrafter"/>
</dbReference>
<keyword evidence="8" id="KW-1185">Reference proteome</keyword>
<dbReference type="Gene3D" id="3.50.50.60">
    <property type="entry name" value="FAD/NAD(P)-binding domain"/>
    <property type="match status" value="2"/>
</dbReference>
<sequence length="420" mass="43822">MRSRPVSAGAVIVGASHAGVQAAVSMRQAGWQEPIQLVSAEDELPYHRPPLSKAFLLGEKSADQIQLRAESFYAAQGIELHLGTRALGVDAAERKVLTTRGELAFDKLILATGARARRLPLPGADLDGVFTLRDMADARRLKPALDSALSVTVIGGGFIGLEVAATAAKNGKAVTVIEMLPRLLTRSVPETVAKHLAGYHAAKGATILFGKQIEAIEGEAGRVRAVRLGDGARIEADLVLVGIGGVADLSLAEPLGLATAAGGILVDEHGMTSIPGIYAVGDCAAFDNPYAGGVLRLESVQNAVDQAKAAGTHAAGMAAPLSAVPWFWTDQYDLKVQMAGIAPADGEQVLRGDPESHAYSVFHLRDRRLVAAFSVNRAADHMAARRLIATGAPLDLALAADPAVPLLRAAPEPQLRSAAQ</sequence>
<dbReference type="GO" id="GO:0016651">
    <property type="term" value="F:oxidoreductase activity, acting on NAD(P)H"/>
    <property type="evidence" value="ECO:0007669"/>
    <property type="project" value="TreeGrafter"/>
</dbReference>
<name>A0A1L3SW52_9HYPH</name>
<comment type="cofactor">
    <cofactor evidence="1">
        <name>FAD</name>
        <dbReference type="ChEBI" id="CHEBI:57692"/>
    </cofactor>
</comment>
<dbReference type="InterPro" id="IPR016156">
    <property type="entry name" value="FAD/NAD-linked_Rdtase_dimer_sf"/>
</dbReference>
<protein>
    <recommendedName>
        <fullName evidence="9">Pyridine nucleotide-disulfide oxidoreductase</fullName>
    </recommendedName>
</protein>
<dbReference type="PANTHER" id="PTHR43557">
    <property type="entry name" value="APOPTOSIS-INDUCING FACTOR 1"/>
    <property type="match status" value="1"/>
</dbReference>
<dbReference type="Gene3D" id="3.30.390.30">
    <property type="match status" value="1"/>
</dbReference>
<dbReference type="AlphaFoldDB" id="A0A1L3SW52"/>
<evidence type="ECO:0000256" key="2">
    <source>
        <dbReference type="ARBA" id="ARBA00022630"/>
    </source>
</evidence>
<dbReference type="InterPro" id="IPR050446">
    <property type="entry name" value="FAD-oxidoreductase/Apoptosis"/>
</dbReference>
<evidence type="ECO:0008006" key="9">
    <source>
        <dbReference type="Google" id="ProtNLM"/>
    </source>
</evidence>
<reference evidence="8" key="1">
    <citation type="submission" date="2016-11" db="EMBL/GenBank/DDBJ databases">
        <title>Mesorhizobium oceanicum sp. nov., isolated from deep seawater in South China Sea.</title>
        <authorList>
            <person name="Fu G.-Y."/>
        </authorList>
    </citation>
    <scope>NUCLEOTIDE SEQUENCE [LARGE SCALE GENOMIC DNA]</scope>
    <source>
        <strain evidence="8">B7</strain>
    </source>
</reference>
<dbReference type="PANTHER" id="PTHR43557:SF2">
    <property type="entry name" value="RIESKE DOMAIN-CONTAINING PROTEIN-RELATED"/>
    <property type="match status" value="1"/>
</dbReference>
<dbReference type="Proteomes" id="UP000182840">
    <property type="component" value="Chromosome"/>
</dbReference>
<organism evidence="7 8">
    <name type="scientific">Aquibium oceanicum</name>
    <dbReference type="NCBI Taxonomy" id="1670800"/>
    <lineage>
        <taxon>Bacteria</taxon>
        <taxon>Pseudomonadati</taxon>
        <taxon>Pseudomonadota</taxon>
        <taxon>Alphaproteobacteria</taxon>
        <taxon>Hyphomicrobiales</taxon>
        <taxon>Phyllobacteriaceae</taxon>
        <taxon>Aquibium</taxon>
    </lineage>
</organism>
<dbReference type="InterPro" id="IPR036188">
    <property type="entry name" value="FAD/NAD-bd_sf"/>
</dbReference>
<dbReference type="Pfam" id="PF14759">
    <property type="entry name" value="Reductase_C"/>
    <property type="match status" value="1"/>
</dbReference>
<evidence type="ECO:0000256" key="3">
    <source>
        <dbReference type="ARBA" id="ARBA00022827"/>
    </source>
</evidence>
<keyword evidence="4" id="KW-0560">Oxidoreductase</keyword>
<evidence type="ECO:0000259" key="6">
    <source>
        <dbReference type="Pfam" id="PF14759"/>
    </source>
</evidence>
<feature type="domain" description="Reductase C-terminal" evidence="6">
    <location>
        <begin position="326"/>
        <end position="407"/>
    </location>
</feature>
<keyword evidence="3" id="KW-0274">FAD</keyword>
<dbReference type="KEGG" id="meso:BSQ44_20995"/>
<dbReference type="SUPFAM" id="SSF51905">
    <property type="entry name" value="FAD/NAD(P)-binding domain"/>
    <property type="match status" value="2"/>
</dbReference>
<dbReference type="PRINTS" id="PR00368">
    <property type="entry name" value="FADPNR"/>
</dbReference>
<dbReference type="InterPro" id="IPR023753">
    <property type="entry name" value="FAD/NAD-binding_dom"/>
</dbReference>
<keyword evidence="2" id="KW-0285">Flavoprotein</keyword>
<dbReference type="EMBL" id="CP018171">
    <property type="protein sequence ID" value="APH73574.1"/>
    <property type="molecule type" value="Genomic_DNA"/>
</dbReference>
<feature type="domain" description="FAD/NAD(P)-binding" evidence="5">
    <location>
        <begin position="11"/>
        <end position="307"/>
    </location>
</feature>
<evidence type="ECO:0000256" key="1">
    <source>
        <dbReference type="ARBA" id="ARBA00001974"/>
    </source>
</evidence>
<evidence type="ECO:0000256" key="4">
    <source>
        <dbReference type="ARBA" id="ARBA00023002"/>
    </source>
</evidence>
<dbReference type="PRINTS" id="PR00411">
    <property type="entry name" value="PNDRDTASEI"/>
</dbReference>
<dbReference type="InterPro" id="IPR028202">
    <property type="entry name" value="Reductase_C"/>
</dbReference>
<evidence type="ECO:0000259" key="5">
    <source>
        <dbReference type="Pfam" id="PF07992"/>
    </source>
</evidence>
<accession>A0A1L3SW52</accession>